<feature type="domain" description="Immunity MXAN-0049 protein" evidence="1">
    <location>
        <begin position="38"/>
        <end position="195"/>
    </location>
</feature>
<dbReference type="OrthoDB" id="8660107at2"/>
<name>A0A1X7HIS0_9PROT</name>
<dbReference type="STRING" id="286727.SAMN02982917_6032"/>
<evidence type="ECO:0000313" key="3">
    <source>
        <dbReference type="Proteomes" id="UP000192936"/>
    </source>
</evidence>
<dbReference type="Pfam" id="PF07791">
    <property type="entry name" value="Imm11"/>
    <property type="match status" value="1"/>
</dbReference>
<dbReference type="EMBL" id="FXAK01000008">
    <property type="protein sequence ID" value="SMF86690.1"/>
    <property type="molecule type" value="Genomic_DNA"/>
</dbReference>
<dbReference type="RefSeq" id="WP_085090909.1">
    <property type="nucleotide sequence ID" value="NZ_FXAK01000008.1"/>
</dbReference>
<protein>
    <recommendedName>
        <fullName evidence="1">Immunity MXAN-0049 protein domain-containing protein</fullName>
    </recommendedName>
</protein>
<dbReference type="InterPro" id="IPR012433">
    <property type="entry name" value="Imm11"/>
</dbReference>
<evidence type="ECO:0000313" key="2">
    <source>
        <dbReference type="EMBL" id="SMF86690.1"/>
    </source>
</evidence>
<gene>
    <name evidence="2" type="ORF">SAMN02982917_6032</name>
</gene>
<reference evidence="2 3" key="1">
    <citation type="submission" date="2017-04" db="EMBL/GenBank/DDBJ databases">
        <authorList>
            <person name="Afonso C.L."/>
            <person name="Miller P.J."/>
            <person name="Scott M.A."/>
            <person name="Spackman E."/>
            <person name="Goraichik I."/>
            <person name="Dimitrov K.M."/>
            <person name="Suarez D.L."/>
            <person name="Swayne D.E."/>
        </authorList>
    </citation>
    <scope>NUCLEOTIDE SEQUENCE [LARGE SCALE GENOMIC DNA]</scope>
    <source>
        <strain evidence="2 3">A2P</strain>
    </source>
</reference>
<dbReference type="Proteomes" id="UP000192936">
    <property type="component" value="Unassembled WGS sequence"/>
</dbReference>
<dbReference type="AlphaFoldDB" id="A0A1X7HIS0"/>
<organism evidence="2 3">
    <name type="scientific">Azospirillum oryzae</name>
    <dbReference type="NCBI Taxonomy" id="286727"/>
    <lineage>
        <taxon>Bacteria</taxon>
        <taxon>Pseudomonadati</taxon>
        <taxon>Pseudomonadota</taxon>
        <taxon>Alphaproteobacteria</taxon>
        <taxon>Rhodospirillales</taxon>
        <taxon>Azospirillaceae</taxon>
        <taxon>Azospirillum</taxon>
    </lineage>
</organism>
<proteinExistence type="predicted"/>
<accession>A0A1X7HIS0</accession>
<sequence length="204" mass="23675">MPYILEGNINDKSGVRVEFEPEVDERVRACLSIDPSEEDLAAVPREMTIAKPRIPKVPEIIQWGGGRYFFCERLRAMVEEMEPSVHRSVPVAVRTREPFHGTTEHGVWHLMVPPPRIPALVIEETEFWQGFGREAYDRGDRFLAVDKKAPCVLDGAVIAGRHLWRLPREFKTDWFYSDELWDRMKAEKMKGLAITKFCTIRKNH</sequence>
<evidence type="ECO:0000259" key="1">
    <source>
        <dbReference type="Pfam" id="PF07791"/>
    </source>
</evidence>